<dbReference type="GO" id="GO:0006955">
    <property type="term" value="P:immune response"/>
    <property type="evidence" value="ECO:0007669"/>
    <property type="project" value="InterPro"/>
</dbReference>
<keyword evidence="3" id="KW-1133">Transmembrane helix</keyword>
<dbReference type="SMART" id="SM00208">
    <property type="entry name" value="TNFR"/>
    <property type="match status" value="4"/>
</dbReference>
<sequence length="347" mass="38047">YCTLVYHCITILLYLYHYITILLYCILLGCGRGEYLTRGQCCPMCPVGSRVSKHCTAMTNTGCRVCTQGEYIDHPNGLEKCLKCDSCDSGLGLLDAQQCTSLQNTICHCKEGYFCVEKKGSGCEMCRKHSLGPVGEGVKKKGTIWEDTVYEKCPHGTYSNNVSTEACKPWTKCEELNKLEVGPGNSSVDAECKEKTNIALIVLSIVIPVVIVVIGVGILWWKRQAVRKCTDGCWTHADAVRATKYCPRDTQCPTSGPPPTANDPLIAASGTEANDVDKTQLGNNQKEEDVNLSIQISNERHDSGIGSSDTSHRTNLGNRRSSNTPELQDHSLRGLEVLGLTFVELQT</sequence>
<dbReference type="GO" id="GO:0046642">
    <property type="term" value="P:negative regulation of alpha-beta T cell proliferation"/>
    <property type="evidence" value="ECO:0007669"/>
    <property type="project" value="TreeGrafter"/>
</dbReference>
<evidence type="ECO:0000256" key="3">
    <source>
        <dbReference type="SAM" id="Phobius"/>
    </source>
</evidence>
<dbReference type="FunFam" id="2.10.50.10:FF:000007">
    <property type="entry name" value="TNF receptor superfamily member 14"/>
    <property type="match status" value="1"/>
</dbReference>
<protein>
    <submittedName>
        <fullName evidence="5">Tumor necrosis factor receptor superfamily member 5-like</fullName>
    </submittedName>
</protein>
<evidence type="ECO:0000256" key="1">
    <source>
        <dbReference type="PROSITE-ProRule" id="PRU00206"/>
    </source>
</evidence>
<keyword evidence="6" id="KW-1185">Reference proteome</keyword>
<accession>A0A4W3GDE7</accession>
<dbReference type="PRINTS" id="PR01680">
    <property type="entry name" value="TNFACTORR6"/>
</dbReference>
<dbReference type="GO" id="GO:0009897">
    <property type="term" value="C:external side of plasma membrane"/>
    <property type="evidence" value="ECO:0007669"/>
    <property type="project" value="TreeGrafter"/>
</dbReference>
<keyword evidence="3" id="KW-0812">Transmembrane</keyword>
<dbReference type="GO" id="GO:0006915">
    <property type="term" value="P:apoptotic process"/>
    <property type="evidence" value="ECO:0007669"/>
    <property type="project" value="InterPro"/>
</dbReference>
<feature type="domain" description="TNFR-Cys" evidence="4">
    <location>
        <begin position="29"/>
        <end position="63"/>
    </location>
</feature>
<reference evidence="5" key="4">
    <citation type="submission" date="2025-08" db="UniProtKB">
        <authorList>
            <consortium name="Ensembl"/>
        </authorList>
    </citation>
    <scope>IDENTIFICATION</scope>
</reference>
<dbReference type="GO" id="GO:0007165">
    <property type="term" value="P:signal transduction"/>
    <property type="evidence" value="ECO:0007669"/>
    <property type="project" value="InterPro"/>
</dbReference>
<reference evidence="6" key="1">
    <citation type="journal article" date="2006" name="Science">
        <title>Ancient noncoding elements conserved in the human genome.</title>
        <authorList>
            <person name="Venkatesh B."/>
            <person name="Kirkness E.F."/>
            <person name="Loh Y.H."/>
            <person name="Halpern A.L."/>
            <person name="Lee A.P."/>
            <person name="Johnson J."/>
            <person name="Dandona N."/>
            <person name="Viswanathan L.D."/>
            <person name="Tay A."/>
            <person name="Venter J.C."/>
            <person name="Strausberg R.L."/>
            <person name="Brenner S."/>
        </authorList>
    </citation>
    <scope>NUCLEOTIDE SEQUENCE [LARGE SCALE GENOMIC DNA]</scope>
</reference>
<dbReference type="Proteomes" id="UP000314986">
    <property type="component" value="Unassembled WGS sequence"/>
</dbReference>
<dbReference type="GeneTree" id="ENSGT00950000183126"/>
<feature type="disulfide bond" evidence="1">
    <location>
        <begin position="42"/>
        <end position="55"/>
    </location>
</feature>
<evidence type="ECO:0000313" key="5">
    <source>
        <dbReference type="Ensembl" id="ENSCMIP00000001328.1"/>
    </source>
</evidence>
<dbReference type="PANTHER" id="PTHR46838">
    <property type="entry name" value="TUMOR NECROSIS FACTOR RECEPTOR SUPERFAMILY MEMBER 14"/>
    <property type="match status" value="1"/>
</dbReference>
<dbReference type="Gene3D" id="2.10.50.10">
    <property type="entry name" value="Tumor Necrosis Factor Receptor, subunit A, domain 2"/>
    <property type="match status" value="3"/>
</dbReference>
<dbReference type="InParanoid" id="A0A4W3GDE7"/>
<comment type="caution">
    <text evidence="1">Lacks conserved residue(s) required for the propagation of feature annotation.</text>
</comment>
<proteinExistence type="predicted"/>
<dbReference type="SUPFAM" id="SSF57586">
    <property type="entry name" value="TNF receptor-like"/>
    <property type="match status" value="2"/>
</dbReference>
<dbReference type="PROSITE" id="PS00652">
    <property type="entry name" value="TNFR_NGFR_1"/>
    <property type="match status" value="2"/>
</dbReference>
<dbReference type="GO" id="GO:2000406">
    <property type="term" value="P:positive regulation of T cell migration"/>
    <property type="evidence" value="ECO:0007669"/>
    <property type="project" value="TreeGrafter"/>
</dbReference>
<dbReference type="AlphaFoldDB" id="A0A4W3GDE7"/>
<keyword evidence="1" id="KW-1015">Disulfide bond</keyword>
<evidence type="ECO:0000313" key="6">
    <source>
        <dbReference type="Proteomes" id="UP000314986"/>
    </source>
</evidence>
<dbReference type="Pfam" id="PF00020">
    <property type="entry name" value="TNFR_c6"/>
    <property type="match status" value="2"/>
</dbReference>
<feature type="region of interest" description="Disordered" evidence="2">
    <location>
        <begin position="297"/>
        <end position="330"/>
    </location>
</feature>
<feature type="transmembrane region" description="Helical" evidence="3">
    <location>
        <begin position="198"/>
        <end position="221"/>
    </location>
</feature>
<keyword evidence="3" id="KW-0472">Membrane</keyword>
<dbReference type="GO" id="GO:0002720">
    <property type="term" value="P:positive regulation of cytokine production involved in immune response"/>
    <property type="evidence" value="ECO:0007669"/>
    <property type="project" value="TreeGrafter"/>
</dbReference>
<feature type="compositionally biased region" description="Polar residues" evidence="2">
    <location>
        <begin position="305"/>
        <end position="326"/>
    </location>
</feature>
<dbReference type="PROSITE" id="PS50050">
    <property type="entry name" value="TNFR_NGFR_2"/>
    <property type="match status" value="2"/>
</dbReference>
<dbReference type="InterPro" id="IPR001368">
    <property type="entry name" value="TNFR/NGFR_Cys_rich_reg"/>
</dbReference>
<feature type="transmembrane region" description="Helical" evidence="3">
    <location>
        <begin position="12"/>
        <end position="30"/>
    </location>
</feature>
<feature type="repeat" description="TNFR-Cys" evidence="1">
    <location>
        <begin position="29"/>
        <end position="63"/>
    </location>
</feature>
<dbReference type="STRING" id="7868.ENSCMIP00000001328"/>
<feature type="disulfide bond" evidence="1">
    <location>
        <begin position="45"/>
        <end position="63"/>
    </location>
</feature>
<evidence type="ECO:0000259" key="4">
    <source>
        <dbReference type="PROSITE" id="PS50050"/>
    </source>
</evidence>
<feature type="repeat" description="TNFR-Cys" evidence="1">
    <location>
        <begin position="65"/>
        <end position="107"/>
    </location>
</feature>
<dbReference type="PANTHER" id="PTHR46838:SF1">
    <property type="entry name" value="TUMOR NECROSIS FACTOR RECEPTOR SUPERFAMILY MEMBER 14"/>
    <property type="match status" value="1"/>
</dbReference>
<dbReference type="Ensembl" id="ENSCMIT00000001391.1">
    <property type="protein sequence ID" value="ENSCMIP00000001328.1"/>
    <property type="gene ID" value="ENSCMIG00000000874.1"/>
</dbReference>
<organism evidence="5 6">
    <name type="scientific">Callorhinchus milii</name>
    <name type="common">Ghost shark</name>
    <dbReference type="NCBI Taxonomy" id="7868"/>
    <lineage>
        <taxon>Eukaryota</taxon>
        <taxon>Metazoa</taxon>
        <taxon>Chordata</taxon>
        <taxon>Craniata</taxon>
        <taxon>Vertebrata</taxon>
        <taxon>Chondrichthyes</taxon>
        <taxon>Holocephali</taxon>
        <taxon>Chimaeriformes</taxon>
        <taxon>Callorhinchidae</taxon>
        <taxon>Callorhinchus</taxon>
    </lineage>
</organism>
<dbReference type="GO" id="GO:0050829">
    <property type="term" value="P:defense response to Gram-negative bacterium"/>
    <property type="evidence" value="ECO:0007669"/>
    <property type="project" value="TreeGrafter"/>
</dbReference>
<feature type="disulfide bond" evidence="1">
    <location>
        <begin position="66"/>
        <end position="81"/>
    </location>
</feature>
<dbReference type="GO" id="GO:0004888">
    <property type="term" value="F:transmembrane signaling receptor activity"/>
    <property type="evidence" value="ECO:0007669"/>
    <property type="project" value="InterPro"/>
</dbReference>
<dbReference type="GO" id="GO:0050830">
    <property type="term" value="P:defense response to Gram-positive bacterium"/>
    <property type="evidence" value="ECO:0007669"/>
    <property type="project" value="TreeGrafter"/>
</dbReference>
<reference evidence="6" key="2">
    <citation type="journal article" date="2007" name="PLoS Biol.">
        <title>Survey sequencing and comparative analysis of the elephant shark (Callorhinchus milii) genome.</title>
        <authorList>
            <person name="Venkatesh B."/>
            <person name="Kirkness E.F."/>
            <person name="Loh Y.H."/>
            <person name="Halpern A.L."/>
            <person name="Lee A.P."/>
            <person name="Johnson J."/>
            <person name="Dandona N."/>
            <person name="Viswanathan L.D."/>
            <person name="Tay A."/>
            <person name="Venter J.C."/>
            <person name="Strausberg R.L."/>
            <person name="Brenner S."/>
        </authorList>
    </citation>
    <scope>NUCLEOTIDE SEQUENCE [LARGE SCALE GENOMIC DNA]</scope>
</reference>
<dbReference type="CDD" id="cd13405">
    <property type="entry name" value="TNFRSF14_teleost"/>
    <property type="match status" value="1"/>
</dbReference>
<reference evidence="6" key="3">
    <citation type="journal article" date="2014" name="Nature">
        <title>Elephant shark genome provides unique insights into gnathostome evolution.</title>
        <authorList>
            <consortium name="International Elephant Shark Genome Sequencing Consortium"/>
            <person name="Venkatesh B."/>
            <person name="Lee A.P."/>
            <person name="Ravi V."/>
            <person name="Maurya A.K."/>
            <person name="Lian M.M."/>
            <person name="Swann J.B."/>
            <person name="Ohta Y."/>
            <person name="Flajnik M.F."/>
            <person name="Sutoh Y."/>
            <person name="Kasahara M."/>
            <person name="Hoon S."/>
            <person name="Gangu V."/>
            <person name="Roy S.W."/>
            <person name="Irimia M."/>
            <person name="Korzh V."/>
            <person name="Kondrychyn I."/>
            <person name="Lim Z.W."/>
            <person name="Tay B.H."/>
            <person name="Tohari S."/>
            <person name="Kong K.W."/>
            <person name="Ho S."/>
            <person name="Lorente-Galdos B."/>
            <person name="Quilez J."/>
            <person name="Marques-Bonet T."/>
            <person name="Raney B.J."/>
            <person name="Ingham P.W."/>
            <person name="Tay A."/>
            <person name="Hillier L.W."/>
            <person name="Minx P."/>
            <person name="Boehm T."/>
            <person name="Wilson R.K."/>
            <person name="Brenner S."/>
            <person name="Warren W.C."/>
        </authorList>
    </citation>
    <scope>NUCLEOTIDE SEQUENCE [LARGE SCALE GENOMIC DNA]</scope>
</reference>
<feature type="domain" description="TNFR-Cys" evidence="4">
    <location>
        <begin position="65"/>
        <end position="107"/>
    </location>
</feature>
<evidence type="ECO:0000256" key="2">
    <source>
        <dbReference type="SAM" id="MobiDB-lite"/>
    </source>
</evidence>
<dbReference type="InterPro" id="IPR008063">
    <property type="entry name" value="Fas_rcpt"/>
</dbReference>
<reference evidence="5" key="5">
    <citation type="submission" date="2025-09" db="UniProtKB">
        <authorList>
            <consortium name="Ensembl"/>
        </authorList>
    </citation>
    <scope>IDENTIFICATION</scope>
</reference>
<name>A0A4W3GDE7_CALMI</name>